<keyword evidence="1 2" id="KW-0728">SH3 domain</keyword>
<name>A0A9P0LEJ0_ACAOB</name>
<dbReference type="InterPro" id="IPR001452">
    <property type="entry name" value="SH3_domain"/>
</dbReference>
<dbReference type="PROSITE" id="PS50010">
    <property type="entry name" value="DH_2"/>
    <property type="match status" value="1"/>
</dbReference>
<dbReference type="AlphaFoldDB" id="A0A9P0LEJ0"/>
<dbReference type="PANTHER" id="PTHR46026">
    <property type="entry name" value="RHO-TYPE GUANINE NUCLEOTIDE EXCHANGE FACTOR, ISOFORM F"/>
    <property type="match status" value="1"/>
</dbReference>
<dbReference type="PRINTS" id="PR01887">
    <property type="entry name" value="SPECTRNALPHA"/>
</dbReference>
<feature type="domain" description="SH3" evidence="4">
    <location>
        <begin position="6"/>
        <end position="66"/>
    </location>
</feature>
<dbReference type="Gene3D" id="1.20.900.10">
    <property type="entry name" value="Dbl homology (DH) domain"/>
    <property type="match status" value="1"/>
</dbReference>
<accession>A0A9P0LEJ0</accession>
<dbReference type="InterPro" id="IPR000219">
    <property type="entry name" value="DH_dom"/>
</dbReference>
<protein>
    <recommendedName>
        <fullName evidence="9">Rho guanine nucleotide exchange factor 7</fullName>
    </recommendedName>
</protein>
<dbReference type="SUPFAM" id="SSF50729">
    <property type="entry name" value="PH domain-like"/>
    <property type="match status" value="1"/>
</dbReference>
<evidence type="ECO:0000256" key="1">
    <source>
        <dbReference type="ARBA" id="ARBA00022443"/>
    </source>
</evidence>
<feature type="domain" description="DH" evidence="6">
    <location>
        <begin position="71"/>
        <end position="251"/>
    </location>
</feature>
<evidence type="ECO:0000313" key="8">
    <source>
        <dbReference type="Proteomes" id="UP001152888"/>
    </source>
</evidence>
<dbReference type="PANTHER" id="PTHR46026:SF1">
    <property type="entry name" value="RHO-TYPE GUANINE NUCLEOTIDE EXCHANGE FACTOR, ISOFORM F"/>
    <property type="match status" value="1"/>
</dbReference>
<dbReference type="Proteomes" id="UP001152888">
    <property type="component" value="Unassembled WGS sequence"/>
</dbReference>
<dbReference type="Pfam" id="PF00018">
    <property type="entry name" value="SH3_1"/>
    <property type="match status" value="1"/>
</dbReference>
<dbReference type="SMART" id="SM00233">
    <property type="entry name" value="PH"/>
    <property type="match status" value="1"/>
</dbReference>
<evidence type="ECO:0000256" key="2">
    <source>
        <dbReference type="PROSITE-ProRule" id="PRU00192"/>
    </source>
</evidence>
<dbReference type="FunFam" id="2.30.30.40:FF:000072">
    <property type="entry name" value="Unconventional Myosin IB"/>
    <property type="match status" value="1"/>
</dbReference>
<dbReference type="SUPFAM" id="SSF50044">
    <property type="entry name" value="SH3-domain"/>
    <property type="match status" value="1"/>
</dbReference>
<evidence type="ECO:0000313" key="7">
    <source>
        <dbReference type="EMBL" id="CAH1993250.1"/>
    </source>
</evidence>
<dbReference type="InterPro" id="IPR035899">
    <property type="entry name" value="DBL_dom_sf"/>
</dbReference>
<sequence>METNDCKTEMVQALYSYNKINDDELTFRKGDLITVLLKDKPDGWWEGELNGERGWFPSNYVRDFTYQRREYITIVLKDLVDSEKIYIAELEALVTNYLQPLEKSSILTEDQYKQLTANIMEVLDVHQQLLDSLEKEMNKEEKHLGFGKLFLQHSPKVLQAHQIYCSLHPLAVCILDIFRDDITKFMESRGAACPGILVLTSMLSKPFRRLDKYSGMLSELEKHMGWDHSDNGNIQKCIGVYKDKAADCNAIRRQKELELQVLTGPICGWEGPNLATFGDIVYMSLVILKCRCRYFVLFPSTLVILSVSHSSSAFVYKKKIYLDGLTVSRLKESNEYKHAFEINSPITENTIVFCQNEKEADHWVHLLCKMSTSKENLMISKLQSRRVLEPTILNQRRYCSNLDYVTVYNYTMNYTPTYPLEDYPSAAPYASLTRHYHALIKNKTITSKLLKHLLYSEYLNKTNPALVRLRHHKTEVYIYTKDESYRDGYQNGNNWDEDSTDNSEEVYGTGRRVQRQNAVHSKSSSEQSCCSNPFGYIRYYNPENISQTEETLYVDDEEHEPKITELPNDILVIPTSMNLPKQISEESQASSGISPQKSYMACEDLCNLDDNTELNTLTVPQAHFPAVRQSCPTKFVGNKFNQTSLTAIYIPPWSNSDNNIKYNNNNHSAESSTHSSTLNLPANTLPLPNKILGELLYGEPVEPAYTDMEVNDERNSLSLKDVEFRKHTINSGKLWERSGMQLHSKAPKRYTSSRFIELSKPDGAVDDSRKPCYSCRSHSRGYCHSIRSSDSGMEEHLSITSETKRSEVTSSEIEARNFESECRCTSPFGSTPRTSGQDAAPENILTGSRGSFTSSASLVSSYCHTPLTDIPVISRLGIKKSYSESCILEENARDVRDQSVEPPTIYKSGLYAHWWMKANLLVEVRNGIKLKVPKLYEI</sequence>
<organism evidence="7 8">
    <name type="scientific">Acanthoscelides obtectus</name>
    <name type="common">Bean weevil</name>
    <name type="synonym">Bruchus obtectus</name>
    <dbReference type="NCBI Taxonomy" id="200917"/>
    <lineage>
        <taxon>Eukaryota</taxon>
        <taxon>Metazoa</taxon>
        <taxon>Ecdysozoa</taxon>
        <taxon>Arthropoda</taxon>
        <taxon>Hexapoda</taxon>
        <taxon>Insecta</taxon>
        <taxon>Pterygota</taxon>
        <taxon>Neoptera</taxon>
        <taxon>Endopterygota</taxon>
        <taxon>Coleoptera</taxon>
        <taxon>Polyphaga</taxon>
        <taxon>Cucujiformia</taxon>
        <taxon>Chrysomeloidea</taxon>
        <taxon>Chrysomelidae</taxon>
        <taxon>Bruchinae</taxon>
        <taxon>Bruchini</taxon>
        <taxon>Acanthoscelides</taxon>
    </lineage>
</organism>
<dbReference type="PROSITE" id="PS50002">
    <property type="entry name" value="SH3"/>
    <property type="match status" value="1"/>
</dbReference>
<evidence type="ECO:0000259" key="5">
    <source>
        <dbReference type="PROSITE" id="PS50003"/>
    </source>
</evidence>
<dbReference type="SMART" id="SM00325">
    <property type="entry name" value="RhoGEF"/>
    <property type="match status" value="1"/>
</dbReference>
<dbReference type="Pfam" id="PF00621">
    <property type="entry name" value="RhoGEF"/>
    <property type="match status" value="1"/>
</dbReference>
<dbReference type="InterPro" id="IPR011993">
    <property type="entry name" value="PH-like_dom_sf"/>
</dbReference>
<dbReference type="Pfam" id="PF00169">
    <property type="entry name" value="PH"/>
    <property type="match status" value="1"/>
</dbReference>
<keyword evidence="8" id="KW-1185">Reference proteome</keyword>
<comment type="caution">
    <text evidence="7">The sequence shown here is derived from an EMBL/GenBank/DDBJ whole genome shotgun (WGS) entry which is preliminary data.</text>
</comment>
<dbReference type="PRINTS" id="PR00452">
    <property type="entry name" value="SH3DOMAIN"/>
</dbReference>
<proteinExistence type="predicted"/>
<dbReference type="PROSITE" id="PS50003">
    <property type="entry name" value="PH_DOMAIN"/>
    <property type="match status" value="1"/>
</dbReference>
<dbReference type="OrthoDB" id="6765359at2759"/>
<dbReference type="InterPro" id="IPR001849">
    <property type="entry name" value="PH_domain"/>
</dbReference>
<evidence type="ECO:0000259" key="6">
    <source>
        <dbReference type="PROSITE" id="PS50010"/>
    </source>
</evidence>
<feature type="domain" description="PH" evidence="5">
    <location>
        <begin position="273"/>
        <end position="372"/>
    </location>
</feature>
<dbReference type="Gene3D" id="2.30.29.30">
    <property type="entry name" value="Pleckstrin-homology domain (PH domain)/Phosphotyrosine-binding domain (PTB)"/>
    <property type="match status" value="1"/>
</dbReference>
<dbReference type="GO" id="GO:0016192">
    <property type="term" value="P:vesicle-mediated transport"/>
    <property type="evidence" value="ECO:0007669"/>
    <property type="project" value="UniProtKB-ARBA"/>
</dbReference>
<dbReference type="InterPro" id="IPR036028">
    <property type="entry name" value="SH3-like_dom_sf"/>
</dbReference>
<evidence type="ECO:0000256" key="3">
    <source>
        <dbReference type="SAM" id="MobiDB-lite"/>
    </source>
</evidence>
<reference evidence="7" key="1">
    <citation type="submission" date="2022-03" db="EMBL/GenBank/DDBJ databases">
        <authorList>
            <person name="Sayadi A."/>
        </authorList>
    </citation>
    <scope>NUCLEOTIDE SEQUENCE</scope>
</reference>
<dbReference type="GO" id="GO:0005085">
    <property type="term" value="F:guanyl-nucleotide exchange factor activity"/>
    <property type="evidence" value="ECO:0007669"/>
    <property type="project" value="InterPro"/>
</dbReference>
<dbReference type="CDD" id="cd00160">
    <property type="entry name" value="RhoGEF"/>
    <property type="match status" value="1"/>
</dbReference>
<dbReference type="Gene3D" id="2.30.30.40">
    <property type="entry name" value="SH3 Domains"/>
    <property type="match status" value="1"/>
</dbReference>
<evidence type="ECO:0008006" key="9">
    <source>
        <dbReference type="Google" id="ProtNLM"/>
    </source>
</evidence>
<evidence type="ECO:0000259" key="4">
    <source>
        <dbReference type="PROSITE" id="PS50002"/>
    </source>
</evidence>
<dbReference type="SMART" id="SM00326">
    <property type="entry name" value="SH3"/>
    <property type="match status" value="1"/>
</dbReference>
<gene>
    <name evidence="7" type="ORF">ACAOBT_LOCUS21415</name>
</gene>
<dbReference type="SUPFAM" id="SSF48065">
    <property type="entry name" value="DBL homology domain (DH-domain)"/>
    <property type="match status" value="1"/>
</dbReference>
<dbReference type="EMBL" id="CAKOFQ010007168">
    <property type="protein sequence ID" value="CAH1993250.1"/>
    <property type="molecule type" value="Genomic_DNA"/>
</dbReference>
<feature type="region of interest" description="Disordered" evidence="3">
    <location>
        <begin position="793"/>
        <end position="812"/>
    </location>
</feature>
<dbReference type="GO" id="GO:0005737">
    <property type="term" value="C:cytoplasm"/>
    <property type="evidence" value="ECO:0007669"/>
    <property type="project" value="TreeGrafter"/>
</dbReference>